<evidence type="ECO:0000313" key="3">
    <source>
        <dbReference type="Proteomes" id="UP000606786"/>
    </source>
</evidence>
<comment type="caution">
    <text evidence="2">The sequence shown here is derived from an EMBL/GenBank/DDBJ whole genome shotgun (WGS) entry which is preliminary data.</text>
</comment>
<dbReference type="EMBL" id="CAJHJT010000056">
    <property type="protein sequence ID" value="CAD7012848.1"/>
    <property type="molecule type" value="Genomic_DNA"/>
</dbReference>
<keyword evidence="1" id="KW-0812">Transmembrane</keyword>
<keyword evidence="3" id="KW-1185">Reference proteome</keyword>
<sequence length="117" mass="13975">MATPTYDLQKSKRTPFQWKAKLDLKIFLVVILVLEKIIHMCISSFCPLLKVIFFFHWFGQILDIFPAATMRLMITRKWISKPDHVPHQQQQHQKHHYQQCAADYSQIAYKPLKSNYK</sequence>
<gene>
    <name evidence="2" type="ORF">CCAP1982_LOCUS20947</name>
</gene>
<feature type="transmembrane region" description="Helical" evidence="1">
    <location>
        <begin position="26"/>
        <end position="45"/>
    </location>
</feature>
<reference evidence="2" key="1">
    <citation type="submission" date="2020-11" db="EMBL/GenBank/DDBJ databases">
        <authorList>
            <person name="Whitehead M."/>
        </authorList>
    </citation>
    <scope>NUCLEOTIDE SEQUENCE</scope>
    <source>
        <strain evidence="2">EGII</strain>
    </source>
</reference>
<protein>
    <submittedName>
        <fullName evidence="2">(Mediterranean fruit fly) hypothetical protein</fullName>
    </submittedName>
</protein>
<organism evidence="2 3">
    <name type="scientific">Ceratitis capitata</name>
    <name type="common">Mediterranean fruit fly</name>
    <name type="synonym">Tephritis capitata</name>
    <dbReference type="NCBI Taxonomy" id="7213"/>
    <lineage>
        <taxon>Eukaryota</taxon>
        <taxon>Metazoa</taxon>
        <taxon>Ecdysozoa</taxon>
        <taxon>Arthropoda</taxon>
        <taxon>Hexapoda</taxon>
        <taxon>Insecta</taxon>
        <taxon>Pterygota</taxon>
        <taxon>Neoptera</taxon>
        <taxon>Endopterygota</taxon>
        <taxon>Diptera</taxon>
        <taxon>Brachycera</taxon>
        <taxon>Muscomorpha</taxon>
        <taxon>Tephritoidea</taxon>
        <taxon>Tephritidae</taxon>
        <taxon>Ceratitis</taxon>
        <taxon>Ceratitis</taxon>
    </lineage>
</organism>
<dbReference type="AlphaFoldDB" id="A0A811V9F0"/>
<keyword evidence="1" id="KW-0472">Membrane</keyword>
<evidence type="ECO:0000313" key="2">
    <source>
        <dbReference type="EMBL" id="CAD7012848.1"/>
    </source>
</evidence>
<keyword evidence="1" id="KW-1133">Transmembrane helix</keyword>
<dbReference type="Proteomes" id="UP000606786">
    <property type="component" value="Unassembled WGS sequence"/>
</dbReference>
<name>A0A811V9F0_CERCA</name>
<proteinExistence type="predicted"/>
<feature type="transmembrane region" description="Helical" evidence="1">
    <location>
        <begin position="51"/>
        <end position="74"/>
    </location>
</feature>
<accession>A0A811V9F0</accession>
<evidence type="ECO:0000256" key="1">
    <source>
        <dbReference type="SAM" id="Phobius"/>
    </source>
</evidence>